<reference evidence="2 3" key="1">
    <citation type="submission" date="2018-03" db="EMBL/GenBank/DDBJ databases">
        <title>Genome sequencing of Phreatobacter sp.</title>
        <authorList>
            <person name="Kim S.-J."/>
            <person name="Heo J."/>
            <person name="Kwon S.-W."/>
        </authorList>
    </citation>
    <scope>NUCLEOTIDE SEQUENCE [LARGE SCALE GENOMIC DNA]</scope>
    <source>
        <strain evidence="2 3">S-12</strain>
    </source>
</reference>
<dbReference type="AlphaFoldDB" id="A0A2S0NFN6"/>
<feature type="chain" id="PRO_5015447658" description="Alkaline proteinase inhibitor/ Outer membrane lipoprotein Omp19 domain-containing protein" evidence="1">
    <location>
        <begin position="23"/>
        <end position="155"/>
    </location>
</feature>
<protein>
    <recommendedName>
        <fullName evidence="4">Alkaline proteinase inhibitor/ Outer membrane lipoprotein Omp19 domain-containing protein</fullName>
    </recommendedName>
</protein>
<evidence type="ECO:0008006" key="4">
    <source>
        <dbReference type="Google" id="ProtNLM"/>
    </source>
</evidence>
<gene>
    <name evidence="2" type="ORF">C6569_17695</name>
</gene>
<feature type="signal peptide" evidence="1">
    <location>
        <begin position="1"/>
        <end position="22"/>
    </location>
</feature>
<organism evidence="2 3">
    <name type="scientific">Phreatobacter cathodiphilus</name>
    <dbReference type="NCBI Taxonomy" id="1868589"/>
    <lineage>
        <taxon>Bacteria</taxon>
        <taxon>Pseudomonadati</taxon>
        <taxon>Pseudomonadota</taxon>
        <taxon>Alphaproteobacteria</taxon>
        <taxon>Hyphomicrobiales</taxon>
        <taxon>Phreatobacteraceae</taxon>
        <taxon>Phreatobacter</taxon>
    </lineage>
</organism>
<dbReference type="RefSeq" id="WP_106750121.1">
    <property type="nucleotide sequence ID" value="NZ_CP027668.1"/>
</dbReference>
<evidence type="ECO:0000313" key="2">
    <source>
        <dbReference type="EMBL" id="AVO46751.1"/>
    </source>
</evidence>
<evidence type="ECO:0000313" key="3">
    <source>
        <dbReference type="Proteomes" id="UP000237889"/>
    </source>
</evidence>
<dbReference type="Proteomes" id="UP000237889">
    <property type="component" value="Chromosome"/>
</dbReference>
<name>A0A2S0NFN6_9HYPH</name>
<dbReference type="KEGG" id="phr:C6569_17695"/>
<proteinExistence type="predicted"/>
<evidence type="ECO:0000256" key="1">
    <source>
        <dbReference type="SAM" id="SignalP"/>
    </source>
</evidence>
<dbReference type="EMBL" id="CP027668">
    <property type="protein sequence ID" value="AVO46751.1"/>
    <property type="molecule type" value="Genomic_DNA"/>
</dbReference>
<keyword evidence="1" id="KW-0732">Signal</keyword>
<keyword evidence="3" id="KW-1185">Reference proteome</keyword>
<sequence>MRVRHIALMGLALLAGGCQSTAMRTSPLASDLHPSAGGDMTAGTVWHTASTGPGEGGRWIVGNDPGRVVYESRLRAPGLQEVTAEQVARMTAPQAAPGGDCRIEMHDGGRRASGGVHRHGCAGSPLADVVAWRRQGADYVFTRRDGGPLRVRIID</sequence>
<dbReference type="OrthoDB" id="7201936at2"/>
<accession>A0A2S0NFN6</accession>
<dbReference type="PROSITE" id="PS51257">
    <property type="entry name" value="PROKAR_LIPOPROTEIN"/>
    <property type="match status" value="1"/>
</dbReference>